<dbReference type="GO" id="GO:0001897">
    <property type="term" value="P:symbiont-mediated cytolysis of host cell"/>
    <property type="evidence" value="ECO:0007669"/>
    <property type="project" value="UniProtKB-ARBA"/>
</dbReference>
<evidence type="ECO:0000313" key="1">
    <source>
        <dbReference type="EMBL" id="AWY06134.1"/>
    </source>
</evidence>
<dbReference type="Gene3D" id="3.40.80.10">
    <property type="entry name" value="Peptidoglycan recognition protein-like"/>
    <property type="match status" value="1"/>
</dbReference>
<dbReference type="GO" id="GO:0042742">
    <property type="term" value="P:defense response to bacterium"/>
    <property type="evidence" value="ECO:0007669"/>
    <property type="project" value="UniProtKB-KW"/>
</dbReference>
<proteinExistence type="predicted"/>
<dbReference type="InterPro" id="IPR013207">
    <property type="entry name" value="LGFP"/>
</dbReference>
<organism evidence="1 2">
    <name type="scientific">Gordonia phage Suzy</name>
    <dbReference type="NCBI Taxonomy" id="2201430"/>
    <lineage>
        <taxon>Viruses</taxon>
        <taxon>Duplodnaviria</taxon>
        <taxon>Heunggongvirae</taxon>
        <taxon>Uroviricota</taxon>
        <taxon>Caudoviricetes</taxon>
        <taxon>Terapinvirus</taxon>
        <taxon>Terapinvirus suzy</taxon>
    </lineage>
</organism>
<keyword evidence="2" id="KW-1185">Reference proteome</keyword>
<reference evidence="2" key="1">
    <citation type="submission" date="2018-04" db="EMBL/GenBank/DDBJ databases">
        <authorList>
            <person name="Harrington T."/>
            <person name="Washburn E."/>
            <person name="Bricker J."/>
            <person name="McKinney A."/>
            <person name="Betsko A.J."/>
            <person name="Garlena R.A."/>
            <person name="Russell D.A."/>
            <person name="Pope W.A."/>
            <person name="Jacobs-Sera D."/>
            <person name="Hatfull G.F."/>
        </authorList>
    </citation>
    <scope>NUCLEOTIDE SEQUENCE [LARGE SCALE GENOMIC DNA]</scope>
</reference>
<dbReference type="GeneID" id="54993548"/>
<sequence length="381" mass="41517">MGDPVGMVEAFRKAGLKVSEYPGWRGRGHGDFGKVWGPFMHHTGSFGETPRGIAEHPSLGLASQWHLAPNGVYTICGIGIAYHAGIGSWPTIPTNNGNAVCVGFEAAHNGTSAWSKPQLDAYLKGVQTLNIFLGNPWDKVVAHKEYGKIQGKWDPGNLDMKWVRQQLKVRDIEKPIVMNMIELEAKENPWVGVRHAKPGAEGEMKIGRDFKGRQVEYDHANIYFYPGLGAFAIPHADPKIPGSGIFEAYARRGYERGPLGYPVRDFSLIEGHGVSGAVMAFQGGLLYVANDPSIGDHMLGGIIGQRWALEGWEDGPLGWPITDEYDNGTGGKRQEFQFGTLEWDPSGAIKKLGTEPVRNLSLVDSNGYPLAVTEGVELIAA</sequence>
<name>A0A2Z4Q823_9CAUD</name>
<evidence type="ECO:0000313" key="2">
    <source>
        <dbReference type="Proteomes" id="UP000250774"/>
    </source>
</evidence>
<gene>
    <name evidence="1" type="primary">29</name>
    <name evidence="1" type="ORF">PBI_SUZY_29</name>
</gene>
<dbReference type="KEGG" id="vg:54993548"/>
<dbReference type="RefSeq" id="YP_009802990.1">
    <property type="nucleotide sequence ID" value="NC_047990.1"/>
</dbReference>
<dbReference type="GO" id="GO:0009253">
    <property type="term" value="P:peptidoglycan catabolic process"/>
    <property type="evidence" value="ECO:0007669"/>
    <property type="project" value="InterPro"/>
</dbReference>
<dbReference type="EMBL" id="MH271313">
    <property type="protein sequence ID" value="AWY06134.1"/>
    <property type="molecule type" value="Genomic_DNA"/>
</dbReference>
<dbReference type="InterPro" id="IPR036505">
    <property type="entry name" value="Amidase/PGRP_sf"/>
</dbReference>
<dbReference type="SUPFAM" id="SSF55846">
    <property type="entry name" value="N-acetylmuramoyl-L-alanine amidase-like"/>
    <property type="match status" value="1"/>
</dbReference>
<dbReference type="Pfam" id="PF08310">
    <property type="entry name" value="LGFP"/>
    <property type="match status" value="2"/>
</dbReference>
<protein>
    <submittedName>
        <fullName evidence="1">Lysin A</fullName>
    </submittedName>
</protein>
<dbReference type="GO" id="GO:0008745">
    <property type="term" value="F:N-acetylmuramoyl-L-alanine amidase activity"/>
    <property type="evidence" value="ECO:0007669"/>
    <property type="project" value="InterPro"/>
</dbReference>
<accession>A0A2Z4Q823</accession>
<dbReference type="Proteomes" id="UP000250774">
    <property type="component" value="Segment"/>
</dbReference>